<name>A0A5M6DM28_9BACT</name>
<evidence type="ECO:0000313" key="1">
    <source>
        <dbReference type="EMBL" id="KAA5548594.1"/>
    </source>
</evidence>
<evidence type="ECO:0000313" key="2">
    <source>
        <dbReference type="Proteomes" id="UP000323426"/>
    </source>
</evidence>
<organism evidence="1 2">
    <name type="scientific">Adhaeribacter rhizoryzae</name>
    <dbReference type="NCBI Taxonomy" id="2607907"/>
    <lineage>
        <taxon>Bacteria</taxon>
        <taxon>Pseudomonadati</taxon>
        <taxon>Bacteroidota</taxon>
        <taxon>Cytophagia</taxon>
        <taxon>Cytophagales</taxon>
        <taxon>Hymenobacteraceae</taxon>
        <taxon>Adhaeribacter</taxon>
    </lineage>
</organism>
<gene>
    <name evidence="1" type="ORF">F0145_03490</name>
</gene>
<dbReference type="Proteomes" id="UP000323426">
    <property type="component" value="Unassembled WGS sequence"/>
</dbReference>
<protein>
    <submittedName>
        <fullName evidence="1">Uncharacterized protein</fullName>
    </submittedName>
</protein>
<accession>A0A5M6DM28</accession>
<sequence>MALNIKEDAFVEQFALQGDEKTKPQGISTSKNVTGIEVRLSRAFIINNKTPKIGPFPGFSKMYLMVVVVSDTGDVLQNLDLKSFAKVGDDEDLPVDKTIYFWKQQQKKDKSPSQIHVLASIVKSKQSLRDVAKILADVKNDSEYADVVSSIKEVVRNAAAVTQISDLLFSVAAVVGKFLGKVDDKPLLTWVQSFTDINGDFDKLGKTTIGRKNDFAALDLSIIIRDTHREIELASLQNAVIEELEIAKVGEISNKLP</sequence>
<dbReference type="RefSeq" id="WP_150086922.1">
    <property type="nucleotide sequence ID" value="NZ_VWSF01000002.1"/>
</dbReference>
<reference evidence="1 2" key="1">
    <citation type="submission" date="2019-09" db="EMBL/GenBank/DDBJ databases">
        <title>Genome sequence and assembly of Adhaeribacter sp.</title>
        <authorList>
            <person name="Chhetri G."/>
        </authorList>
    </citation>
    <scope>NUCLEOTIDE SEQUENCE [LARGE SCALE GENOMIC DNA]</scope>
    <source>
        <strain evidence="1 2">DK36</strain>
    </source>
</reference>
<proteinExistence type="predicted"/>
<dbReference type="AlphaFoldDB" id="A0A5M6DM28"/>
<dbReference type="EMBL" id="VWSF01000002">
    <property type="protein sequence ID" value="KAA5548594.1"/>
    <property type="molecule type" value="Genomic_DNA"/>
</dbReference>
<comment type="caution">
    <text evidence="1">The sequence shown here is derived from an EMBL/GenBank/DDBJ whole genome shotgun (WGS) entry which is preliminary data.</text>
</comment>
<keyword evidence="2" id="KW-1185">Reference proteome</keyword>